<dbReference type="RefSeq" id="WP_086705211.1">
    <property type="nucleotide sequence ID" value="NZ_BAAAVA010000123.1"/>
</dbReference>
<feature type="transmembrane region" description="Helical" evidence="1">
    <location>
        <begin position="317"/>
        <end position="334"/>
    </location>
</feature>
<keyword evidence="3" id="KW-1185">Reference proteome</keyword>
<feature type="transmembrane region" description="Helical" evidence="1">
    <location>
        <begin position="169"/>
        <end position="189"/>
    </location>
</feature>
<comment type="caution">
    <text evidence="2">The sequence shown here is derived from an EMBL/GenBank/DDBJ whole genome shotgun (WGS) entry which is preliminary data.</text>
</comment>
<keyword evidence="1" id="KW-1133">Transmembrane helix</keyword>
<evidence type="ECO:0000313" key="3">
    <source>
        <dbReference type="Proteomes" id="UP001501423"/>
    </source>
</evidence>
<protein>
    <recommendedName>
        <fullName evidence="4">Integral membrane protein</fullName>
    </recommendedName>
</protein>
<accession>A0ABN3XEW3</accession>
<feature type="transmembrane region" description="Helical" evidence="1">
    <location>
        <begin position="250"/>
        <end position="270"/>
    </location>
</feature>
<evidence type="ECO:0000256" key="1">
    <source>
        <dbReference type="SAM" id="Phobius"/>
    </source>
</evidence>
<feature type="transmembrane region" description="Helical" evidence="1">
    <location>
        <begin position="209"/>
        <end position="238"/>
    </location>
</feature>
<gene>
    <name evidence="2" type="ORF">GCM10010478_61550</name>
</gene>
<reference evidence="2 3" key="1">
    <citation type="journal article" date="2019" name="Int. J. Syst. Evol. Microbiol.">
        <title>The Global Catalogue of Microorganisms (GCM) 10K type strain sequencing project: providing services to taxonomists for standard genome sequencing and annotation.</title>
        <authorList>
            <consortium name="The Broad Institute Genomics Platform"/>
            <consortium name="The Broad Institute Genome Sequencing Center for Infectious Disease"/>
            <person name="Wu L."/>
            <person name="Ma J."/>
        </authorList>
    </citation>
    <scope>NUCLEOTIDE SEQUENCE [LARGE SCALE GENOMIC DNA]</scope>
    <source>
        <strain evidence="2 3">JCM 9650</strain>
    </source>
</reference>
<dbReference type="Proteomes" id="UP001501423">
    <property type="component" value="Unassembled WGS sequence"/>
</dbReference>
<keyword evidence="1" id="KW-0812">Transmembrane</keyword>
<sequence>MSVGVLVRRRTVDGATALRGGGSWRPSPYQCAGFLFFLMMTLAFWRVPLCCDAGQHAAVVERLKADLLHPRHPMADLPGAGSPYYSPYAVAQGAFARLTGLGGWEVLRLTGPLNLLVLLTGLGRFVRVLTPRPWAPVLALAATALLWGVERAWWSGYLNLMSMTGNLPYPSAFAIGLALWAWALTGARARDTGGVRYLGPGGLRPLSGYAGLGLLYGLILLVHPITAVAAVLGALALVAGWQRRWSAALAGRWALTGAVALTTAACWPYFDVFALAGDSSVDAMHRRLYLDPAGQFGLALLGLPALWLRARRSRRDPLVLMFALDCAVVAYGWVSGHYTYGRALGLTLLPLQLALAVELSAPRPWPVWRRLLGGAAAAGAVAGLLTVHAGALVPPAADPVGFRQPPDWPSYDWAARHIAPGEVVITDGYYSVHAIAGYGPDLAAPAWPDASLDERERLRRVADVRAYLDPASTRALRDTVVRRYGVRWLLLTPYQRVPEEAVVVAWSRRTGEVLARVGGERRDYSTTSSTGMLPRVALE</sequence>
<feature type="transmembrane region" description="Helical" evidence="1">
    <location>
        <begin position="290"/>
        <end position="310"/>
    </location>
</feature>
<evidence type="ECO:0008006" key="4">
    <source>
        <dbReference type="Google" id="ProtNLM"/>
    </source>
</evidence>
<dbReference type="EMBL" id="BAAAVA010000123">
    <property type="protein sequence ID" value="GAA2952792.1"/>
    <property type="molecule type" value="Genomic_DNA"/>
</dbReference>
<name>A0ABN3XEW3_9ACTN</name>
<proteinExistence type="predicted"/>
<organism evidence="2 3">
    <name type="scientific">Streptomyces erythrogriseus</name>
    <dbReference type="NCBI Taxonomy" id="284027"/>
    <lineage>
        <taxon>Bacteria</taxon>
        <taxon>Bacillati</taxon>
        <taxon>Actinomycetota</taxon>
        <taxon>Actinomycetes</taxon>
        <taxon>Kitasatosporales</taxon>
        <taxon>Streptomycetaceae</taxon>
        <taxon>Streptomyces</taxon>
        <taxon>Streptomyces griseoincarnatus group</taxon>
    </lineage>
</organism>
<feature type="transmembrane region" description="Helical" evidence="1">
    <location>
        <begin position="132"/>
        <end position="149"/>
    </location>
</feature>
<keyword evidence="1" id="KW-0472">Membrane</keyword>
<evidence type="ECO:0000313" key="2">
    <source>
        <dbReference type="EMBL" id="GAA2952792.1"/>
    </source>
</evidence>